<evidence type="ECO:0000259" key="23">
    <source>
        <dbReference type="Pfam" id="PF01433"/>
    </source>
</evidence>
<keyword evidence="12 22" id="KW-1133">Transmembrane helix</keyword>
<evidence type="ECO:0000256" key="2">
    <source>
        <dbReference type="ARBA" id="ARBA00010136"/>
    </source>
</evidence>
<keyword evidence="14 22" id="KW-0482">Metalloprotease</keyword>
<reference evidence="26" key="2">
    <citation type="submission" date="2025-09" db="UniProtKB">
        <authorList>
            <consortium name="Ensembl"/>
        </authorList>
    </citation>
    <scope>IDENTIFICATION</scope>
</reference>
<evidence type="ECO:0000256" key="14">
    <source>
        <dbReference type="ARBA" id="ARBA00023049"/>
    </source>
</evidence>
<evidence type="ECO:0000256" key="19">
    <source>
        <dbReference type="PIRSR" id="PIRSR634016-1"/>
    </source>
</evidence>
<gene>
    <name evidence="26" type="primary">LNPEP</name>
</gene>
<dbReference type="Gene3D" id="2.60.40.1730">
    <property type="entry name" value="tricorn interacting facor f3 domain"/>
    <property type="match status" value="1"/>
</dbReference>
<evidence type="ECO:0000313" key="26">
    <source>
        <dbReference type="Ensembl" id="ENSPTXP00000007123.1"/>
    </source>
</evidence>
<accession>A0A670Y7R7</accession>
<dbReference type="FunFam" id="2.60.40.1730:FF:000001">
    <property type="entry name" value="Leucyl-cystinyl aminopeptidase"/>
    <property type="match status" value="1"/>
</dbReference>
<dbReference type="FunFam" id="2.60.40.1910:FF:000001">
    <property type="entry name" value="Leucyl-cystinyl aminopeptidase"/>
    <property type="match status" value="1"/>
</dbReference>
<evidence type="ECO:0000256" key="5">
    <source>
        <dbReference type="ARBA" id="ARBA00022553"/>
    </source>
</evidence>
<dbReference type="FunFam" id="1.10.390.10:FF:000010">
    <property type="entry name" value="Leucyl-cystinyl aminopeptidase"/>
    <property type="match status" value="1"/>
</dbReference>
<evidence type="ECO:0000256" key="7">
    <source>
        <dbReference type="ARBA" id="ARBA00022692"/>
    </source>
</evidence>
<evidence type="ECO:0000259" key="25">
    <source>
        <dbReference type="Pfam" id="PF17900"/>
    </source>
</evidence>
<dbReference type="Pfam" id="PF01433">
    <property type="entry name" value="Peptidase_M1"/>
    <property type="match status" value="1"/>
</dbReference>
<organism evidence="26 27">
    <name type="scientific">Pseudonaja textilis</name>
    <name type="common">Eastern brown snake</name>
    <dbReference type="NCBI Taxonomy" id="8673"/>
    <lineage>
        <taxon>Eukaryota</taxon>
        <taxon>Metazoa</taxon>
        <taxon>Chordata</taxon>
        <taxon>Craniata</taxon>
        <taxon>Vertebrata</taxon>
        <taxon>Euteleostomi</taxon>
        <taxon>Lepidosauria</taxon>
        <taxon>Squamata</taxon>
        <taxon>Bifurcata</taxon>
        <taxon>Unidentata</taxon>
        <taxon>Episquamata</taxon>
        <taxon>Toxicofera</taxon>
        <taxon>Serpentes</taxon>
        <taxon>Colubroidea</taxon>
        <taxon>Elapidae</taxon>
        <taxon>Hydrophiinae</taxon>
        <taxon>Pseudonaja</taxon>
    </lineage>
</organism>
<keyword evidence="7 22" id="KW-0812">Transmembrane</keyword>
<feature type="site" description="Transition state stabilizer" evidence="21">
    <location>
        <position position="549"/>
    </location>
</feature>
<keyword evidence="15 22" id="KW-0472">Membrane</keyword>
<evidence type="ECO:0000256" key="3">
    <source>
        <dbReference type="ARBA" id="ARBA00022438"/>
    </source>
</evidence>
<comment type="subcellular location">
    <subcellularLocation>
        <location evidence="1">Cell membrane</location>
        <topology evidence="1">Single-pass type II membrane protein</topology>
    </subcellularLocation>
</comment>
<evidence type="ECO:0000256" key="8">
    <source>
        <dbReference type="ARBA" id="ARBA00022723"/>
    </source>
</evidence>
<dbReference type="PANTHER" id="PTHR11533:SF42">
    <property type="entry name" value="LEUCYL-CYSTINYL AMINOPEPTIDASE"/>
    <property type="match status" value="1"/>
</dbReference>
<reference evidence="26" key="1">
    <citation type="submission" date="2025-08" db="UniProtKB">
        <authorList>
            <consortium name="Ensembl"/>
        </authorList>
    </citation>
    <scope>IDENTIFICATION</scope>
</reference>
<keyword evidence="3 22" id="KW-0031">Aminopeptidase</keyword>
<evidence type="ECO:0000256" key="9">
    <source>
        <dbReference type="ARBA" id="ARBA00022801"/>
    </source>
</evidence>
<feature type="domain" description="ERAP1-like C-terminal" evidence="24">
    <location>
        <begin position="689"/>
        <end position="909"/>
    </location>
</feature>
<dbReference type="InterPro" id="IPR034016">
    <property type="entry name" value="M1_APN-typ"/>
</dbReference>
<evidence type="ECO:0000256" key="12">
    <source>
        <dbReference type="ARBA" id="ARBA00022989"/>
    </source>
</evidence>
<dbReference type="InterPro" id="IPR001930">
    <property type="entry name" value="Peptidase_M1"/>
</dbReference>
<dbReference type="GO" id="GO:0030659">
    <property type="term" value="C:cytoplasmic vesicle membrane"/>
    <property type="evidence" value="ECO:0007669"/>
    <property type="project" value="Ensembl"/>
</dbReference>
<comment type="catalytic activity">
    <reaction evidence="17">
        <text>Release of an N-terminal amino acid, Cys-|-Xaa-, in which the half-cystine residue is involved in a disulfide loop, notably in oxytocin or vasopressin. Hydrolysis rates on a range of aminoacyl arylamides exceed that for the cystinyl derivative, however.</text>
        <dbReference type="EC" id="3.4.11.3"/>
    </reaction>
</comment>
<comment type="subunit">
    <text evidence="18">Homodimer. Binds tankyrases 1 and 2.</text>
</comment>
<dbReference type="Proteomes" id="UP000472273">
    <property type="component" value="Unplaced"/>
</dbReference>
<evidence type="ECO:0000256" key="10">
    <source>
        <dbReference type="ARBA" id="ARBA00022833"/>
    </source>
</evidence>
<dbReference type="Ensembl" id="ENSPTXT00000007365.1">
    <property type="protein sequence ID" value="ENSPTXP00000007123.1"/>
    <property type="gene ID" value="ENSPTXG00000005186.1"/>
</dbReference>
<evidence type="ECO:0000256" key="6">
    <source>
        <dbReference type="ARBA" id="ARBA00022670"/>
    </source>
</evidence>
<dbReference type="GO" id="GO:0048471">
    <property type="term" value="C:perinuclear region of cytoplasm"/>
    <property type="evidence" value="ECO:0007669"/>
    <property type="project" value="Ensembl"/>
</dbReference>
<evidence type="ECO:0000256" key="18">
    <source>
        <dbReference type="ARBA" id="ARBA00062849"/>
    </source>
</evidence>
<comment type="cofactor">
    <cofactor evidence="20 22">
        <name>Zn(2+)</name>
        <dbReference type="ChEBI" id="CHEBI:29105"/>
    </cofactor>
    <text evidence="20 22">Binds 1 zinc ion per subunit.</text>
</comment>
<dbReference type="GO" id="GO:0008270">
    <property type="term" value="F:zinc ion binding"/>
    <property type="evidence" value="ECO:0007669"/>
    <property type="project" value="UniProtKB-UniRule"/>
</dbReference>
<keyword evidence="10 20" id="KW-0862">Zinc</keyword>
<dbReference type="Gene3D" id="2.60.40.1910">
    <property type="match status" value="1"/>
</dbReference>
<evidence type="ECO:0000256" key="1">
    <source>
        <dbReference type="ARBA" id="ARBA00004401"/>
    </source>
</evidence>
<name>A0A670Y7R7_PSETE</name>
<evidence type="ECO:0000256" key="13">
    <source>
        <dbReference type="ARBA" id="ARBA00022990"/>
    </source>
</evidence>
<evidence type="ECO:0000256" key="15">
    <source>
        <dbReference type="ARBA" id="ARBA00023136"/>
    </source>
</evidence>
<protein>
    <recommendedName>
        <fullName evidence="22">Aminopeptidase</fullName>
        <ecNumber evidence="22">3.4.11.-</ecNumber>
    </recommendedName>
</protein>
<dbReference type="EC" id="3.4.11.-" evidence="22"/>
<keyword evidence="27" id="KW-1185">Reference proteome</keyword>
<dbReference type="InterPro" id="IPR045357">
    <property type="entry name" value="Aminopeptidase_N-like_N"/>
</dbReference>
<evidence type="ECO:0000313" key="27">
    <source>
        <dbReference type="Proteomes" id="UP000472273"/>
    </source>
</evidence>
<evidence type="ECO:0000259" key="24">
    <source>
        <dbReference type="Pfam" id="PF11838"/>
    </source>
</evidence>
<sequence length="927" mass="105797">MLFLCFLDRVQLPRNMIENSMFEEEPDVVDLAKEPSLHPLEPDEVEYEPKSSRLLVRGLGDHEMDEDEEDYESSSAKLLGMSFMNRSTGLRSNMAGYRQRSDGSCSPSVRTTIICAVVLVIAVSVIMAIYLLPKCTFTKEGCHNKNHTMEDIYPLATNGKLFPWAHFRLPEFVVPNHYDIVLQPNLTTMRFTGFVQITVEVLQVTTHVILHSSKLNITKVTLASLSSSQSKPVDFLEYPMNDQIAIIAPEALLVGDKYNISIEYSSNLSDTYSGFYKIAFKNNNSASWLAATQFEPLSARAAFPCFDEPAFKANFRVKINREDQHIALSNMPKKSTNLLANGLFQDEFFVSLKMSTYLVAVIVGNFKCISKTTNGILVSVYAVPQKLGQTEYALNTAVKLLEFYQNYFNITYPLNKIDLVALPDFQAAGMENWGLITFRETALLYDNNTSSAIDKKRVTTVIAHELAHQWFGNLVTMEWWNDLWLNEGFATFMENLAMKMIFPDLYTDDIFLNLQFKTMEKDSMNSSHPVTLPVNSSAEIEQMFDIVSYIKGSSLLFMLKNYLHKDVFQTGIQIYLHDYSYNSTYSDNLWDSMNKVTRGTPDVKTIMNTWTIQKGFPLVTVKKEGKKILLKQERFVHNTELGDQILSSSYLWQIPLSYITNNDNSSLPLQTYLLDKKTGVIEYPHEIEWVKFNVNGNGYYIVHYDDNNWIALIQLLKTNPSIFDPKDRANLIHNTFILAGVGKVSLTLAFNLIDYIVKENSTAPIMQALYQISRIFNLVEKRGMLDLSARVLYRIEKLFGEKIDQITWNNNKTLSELELQSNLLNFACSYDLRKCSSTASDLFKTWMDSNGTASLPTNVMKIIFTAGAKTEAGWQFLLKMYSFVDSEPEKLKILESLASTSDVKKLIWYSFSSYSHIPIFKLEDFKS</sequence>
<dbReference type="OMA" id="AWDFIQV"/>
<keyword evidence="4" id="KW-1003">Cell membrane</keyword>
<dbReference type="GO" id="GO:0043171">
    <property type="term" value="P:peptide catabolic process"/>
    <property type="evidence" value="ECO:0007669"/>
    <property type="project" value="TreeGrafter"/>
</dbReference>
<feature type="transmembrane region" description="Helical" evidence="22">
    <location>
        <begin position="108"/>
        <end position="132"/>
    </location>
</feature>
<dbReference type="GO" id="GO:0008217">
    <property type="term" value="P:regulation of blood pressure"/>
    <property type="evidence" value="ECO:0007669"/>
    <property type="project" value="TreeGrafter"/>
</dbReference>
<proteinExistence type="inferred from homology"/>
<dbReference type="SUPFAM" id="SSF63737">
    <property type="entry name" value="Leukotriene A4 hydrolase N-terminal domain"/>
    <property type="match status" value="1"/>
</dbReference>
<keyword evidence="16" id="KW-0325">Glycoprotein</keyword>
<keyword evidence="9 22" id="KW-0378">Hydrolase</keyword>
<dbReference type="GO" id="GO:0120163">
    <property type="term" value="P:negative regulation of cold-induced thermogenesis"/>
    <property type="evidence" value="ECO:0007669"/>
    <property type="project" value="Ensembl"/>
</dbReference>
<dbReference type="InterPro" id="IPR042097">
    <property type="entry name" value="Aminopeptidase_N-like_N_sf"/>
</dbReference>
<keyword evidence="13" id="KW-0007">Acetylation</keyword>
<keyword evidence="5" id="KW-0597">Phosphoprotein</keyword>
<evidence type="ECO:0000256" key="17">
    <source>
        <dbReference type="ARBA" id="ARBA00052614"/>
    </source>
</evidence>
<evidence type="ECO:0000256" key="11">
    <source>
        <dbReference type="ARBA" id="ARBA00022968"/>
    </source>
</evidence>
<dbReference type="SUPFAM" id="SSF55486">
    <property type="entry name" value="Metalloproteases ('zincins'), catalytic domain"/>
    <property type="match status" value="1"/>
</dbReference>
<keyword evidence="11" id="KW-0735">Signal-anchor</keyword>
<feature type="binding site" evidence="20">
    <location>
        <position position="468"/>
    </location>
    <ligand>
        <name>Zn(2+)</name>
        <dbReference type="ChEBI" id="CHEBI:29105"/>
        <note>catalytic</note>
    </ligand>
</feature>
<feature type="domain" description="Aminopeptidase N-like N-terminal" evidence="25">
    <location>
        <begin position="174"/>
        <end position="358"/>
    </location>
</feature>
<keyword evidence="6 22" id="KW-0645">Protease</keyword>
<feature type="active site" description="Proton acceptor" evidence="19">
    <location>
        <position position="465"/>
    </location>
</feature>
<dbReference type="InterPro" id="IPR027268">
    <property type="entry name" value="Peptidase_M4/M1_CTD_sf"/>
</dbReference>
<dbReference type="Gene3D" id="1.25.50.20">
    <property type="match status" value="1"/>
</dbReference>
<dbReference type="PANTHER" id="PTHR11533">
    <property type="entry name" value="PROTEASE M1 ZINC METALLOPROTEASE"/>
    <property type="match status" value="1"/>
</dbReference>
<evidence type="ECO:0000256" key="21">
    <source>
        <dbReference type="PIRSR" id="PIRSR634016-4"/>
    </source>
</evidence>
<feature type="binding site" evidence="20">
    <location>
        <position position="487"/>
    </location>
    <ligand>
        <name>Zn(2+)</name>
        <dbReference type="ChEBI" id="CHEBI:29105"/>
        <note>catalytic</note>
    </ligand>
</feature>
<evidence type="ECO:0000256" key="16">
    <source>
        <dbReference type="ARBA" id="ARBA00023180"/>
    </source>
</evidence>
<dbReference type="PRINTS" id="PR00756">
    <property type="entry name" value="ALADIPTASE"/>
</dbReference>
<dbReference type="Gene3D" id="1.10.390.10">
    <property type="entry name" value="Neutral Protease Domain 2"/>
    <property type="match status" value="1"/>
</dbReference>
<dbReference type="Pfam" id="PF17900">
    <property type="entry name" value="Peptidase_M1_N"/>
    <property type="match status" value="1"/>
</dbReference>
<dbReference type="InterPro" id="IPR024571">
    <property type="entry name" value="ERAP1-like_C_dom"/>
</dbReference>
<evidence type="ECO:0000256" key="22">
    <source>
        <dbReference type="RuleBase" id="RU364040"/>
    </source>
</evidence>
<evidence type="ECO:0000256" key="4">
    <source>
        <dbReference type="ARBA" id="ARBA00022475"/>
    </source>
</evidence>
<keyword evidence="8 20" id="KW-0479">Metal-binding</keyword>
<dbReference type="CDD" id="cd09601">
    <property type="entry name" value="M1_APN-Q_like"/>
    <property type="match status" value="1"/>
</dbReference>
<evidence type="ECO:0000256" key="20">
    <source>
        <dbReference type="PIRSR" id="PIRSR634016-3"/>
    </source>
</evidence>
<feature type="domain" description="Peptidase M1 membrane alanine aminopeptidase" evidence="23">
    <location>
        <begin position="392"/>
        <end position="610"/>
    </location>
</feature>
<dbReference type="InterPro" id="IPR014782">
    <property type="entry name" value="Peptidase_M1_dom"/>
</dbReference>
<dbReference type="InterPro" id="IPR050344">
    <property type="entry name" value="Peptidase_M1_aminopeptidases"/>
</dbReference>
<dbReference type="Pfam" id="PF11838">
    <property type="entry name" value="ERAP1_C"/>
    <property type="match status" value="1"/>
</dbReference>
<dbReference type="GeneTree" id="ENSGT00940000157902"/>
<dbReference type="GO" id="GO:0042277">
    <property type="term" value="F:peptide binding"/>
    <property type="evidence" value="ECO:0007669"/>
    <property type="project" value="TreeGrafter"/>
</dbReference>
<dbReference type="AlphaFoldDB" id="A0A670Y7R7"/>
<dbReference type="GO" id="GO:0030163">
    <property type="term" value="P:protein catabolic process"/>
    <property type="evidence" value="ECO:0007669"/>
    <property type="project" value="Ensembl"/>
</dbReference>
<dbReference type="GO" id="GO:0005615">
    <property type="term" value="C:extracellular space"/>
    <property type="evidence" value="ECO:0007669"/>
    <property type="project" value="TreeGrafter"/>
</dbReference>
<dbReference type="GO" id="GO:0005886">
    <property type="term" value="C:plasma membrane"/>
    <property type="evidence" value="ECO:0007669"/>
    <property type="project" value="UniProtKB-SubCell"/>
</dbReference>
<comment type="similarity">
    <text evidence="2 22">Belongs to the peptidase M1 family.</text>
</comment>
<dbReference type="GO" id="GO:0070006">
    <property type="term" value="F:metalloaminopeptidase activity"/>
    <property type="evidence" value="ECO:0007669"/>
    <property type="project" value="TreeGrafter"/>
</dbReference>
<dbReference type="GO" id="GO:0006508">
    <property type="term" value="P:proteolysis"/>
    <property type="evidence" value="ECO:0007669"/>
    <property type="project" value="UniProtKB-KW"/>
</dbReference>
<dbReference type="FunFam" id="1.25.50.20:FF:000003">
    <property type="entry name" value="Leucyl-cystinyl aminopeptidase"/>
    <property type="match status" value="1"/>
</dbReference>
<feature type="binding site" evidence="20">
    <location>
        <position position="464"/>
    </location>
    <ligand>
        <name>Zn(2+)</name>
        <dbReference type="ChEBI" id="CHEBI:29105"/>
        <note>catalytic</note>
    </ligand>
</feature>